<name>A0A1M6VM41_9FIRM</name>
<dbReference type="SUPFAM" id="SSF55383">
    <property type="entry name" value="Copper amine oxidase, domain N"/>
    <property type="match status" value="1"/>
</dbReference>
<dbReference type="EMBL" id="FRAR01000025">
    <property type="protein sequence ID" value="SHK82425.1"/>
    <property type="molecule type" value="Genomic_DNA"/>
</dbReference>
<dbReference type="PANTHER" id="PTHR46333">
    <property type="entry name" value="CYTOKINESIS PROTEIN 3"/>
    <property type="match status" value="1"/>
</dbReference>
<dbReference type="InterPro" id="IPR038765">
    <property type="entry name" value="Papain-like_cys_pep_sf"/>
</dbReference>
<organism evidence="2 3">
    <name type="scientific">Desulforamulus aeronauticus DSM 10349</name>
    <dbReference type="NCBI Taxonomy" id="1121421"/>
    <lineage>
        <taxon>Bacteria</taxon>
        <taxon>Bacillati</taxon>
        <taxon>Bacillota</taxon>
        <taxon>Clostridia</taxon>
        <taxon>Eubacteriales</taxon>
        <taxon>Peptococcaceae</taxon>
        <taxon>Desulforamulus</taxon>
    </lineage>
</organism>
<dbReference type="GO" id="GO:0005737">
    <property type="term" value="C:cytoplasm"/>
    <property type="evidence" value="ECO:0007669"/>
    <property type="project" value="TreeGrafter"/>
</dbReference>
<dbReference type="Proteomes" id="UP000183997">
    <property type="component" value="Unassembled WGS sequence"/>
</dbReference>
<accession>A0A1M6VM41</accession>
<dbReference type="InterPro" id="IPR052557">
    <property type="entry name" value="CAP/Cytokinesis_protein"/>
</dbReference>
<keyword evidence="3" id="KW-1185">Reference proteome</keyword>
<dbReference type="AlphaFoldDB" id="A0A1M6VM41"/>
<feature type="domain" description="Transglutaminase-like" evidence="1">
    <location>
        <begin position="260"/>
        <end position="321"/>
    </location>
</feature>
<dbReference type="SMART" id="SM00460">
    <property type="entry name" value="TGc"/>
    <property type="match status" value="1"/>
</dbReference>
<sequence>MSVSAVIENGTTLVPIRSIFESLQAEVTWDQTTQTVTAVKDNFTLQLQVGSLVALRNGQPISLQVPGKIIESSTMVPLRFVSESLGAEVRWDEPSKTVVIQSKDLGSQEIIIQSAPENADPLYNKILQALLKADESITFDTTNRNQYGSTEKVIAVAEKVLQDHPYLNHTESFEIRINSGNSQQIKITFHYNFPSRDVREMNQAVDEKAREIIKRVIQPGMTELEKEKALHDYVVLNTKFDYENYQKGTIAKESYTAYGVLVKGVGVCQGYASAMCKLLPMVGIECRMMVGTGKTARGAEEPHGWNLVKIEGQWYHLDVNWDDPIPDQPGAIRYTYFNLSDQEIKKDHSWSEQPIT</sequence>
<dbReference type="Gene3D" id="3.10.620.30">
    <property type="match status" value="1"/>
</dbReference>
<dbReference type="STRING" id="1121421.SAMN02745123_03253"/>
<reference evidence="3" key="1">
    <citation type="submission" date="2016-11" db="EMBL/GenBank/DDBJ databases">
        <authorList>
            <person name="Varghese N."/>
            <person name="Submissions S."/>
        </authorList>
    </citation>
    <scope>NUCLEOTIDE SEQUENCE [LARGE SCALE GENOMIC DNA]</scope>
    <source>
        <strain evidence="3">DSM 10349</strain>
    </source>
</reference>
<evidence type="ECO:0000313" key="3">
    <source>
        <dbReference type="Proteomes" id="UP000183997"/>
    </source>
</evidence>
<dbReference type="InterPro" id="IPR002931">
    <property type="entry name" value="Transglutaminase-like"/>
</dbReference>
<dbReference type="Pfam" id="PF07833">
    <property type="entry name" value="Cu_amine_oxidN1"/>
    <property type="match status" value="1"/>
</dbReference>
<dbReference type="InterPro" id="IPR036582">
    <property type="entry name" value="Mao_N_sf"/>
</dbReference>
<dbReference type="InterPro" id="IPR012854">
    <property type="entry name" value="Cu_amine_oxidase-like_N"/>
</dbReference>
<dbReference type="PANTHER" id="PTHR46333:SF2">
    <property type="entry name" value="CYTOKINESIS PROTEIN 3"/>
    <property type="match status" value="1"/>
</dbReference>
<dbReference type="Pfam" id="PF01841">
    <property type="entry name" value="Transglut_core"/>
    <property type="match status" value="1"/>
</dbReference>
<dbReference type="SUPFAM" id="SSF54001">
    <property type="entry name" value="Cysteine proteinases"/>
    <property type="match status" value="1"/>
</dbReference>
<evidence type="ECO:0000313" key="2">
    <source>
        <dbReference type="EMBL" id="SHK82425.1"/>
    </source>
</evidence>
<protein>
    <submittedName>
        <fullName evidence="2">Transglutaminase-like superfamily protein</fullName>
    </submittedName>
</protein>
<gene>
    <name evidence="2" type="ORF">SAMN02745123_03253</name>
</gene>
<evidence type="ECO:0000259" key="1">
    <source>
        <dbReference type="SMART" id="SM00460"/>
    </source>
</evidence>
<proteinExistence type="predicted"/>
<dbReference type="Gene3D" id="3.30.457.10">
    <property type="entry name" value="Copper amine oxidase-like, N-terminal domain"/>
    <property type="match status" value="1"/>
</dbReference>